<name>A0A7M2XRW6_9NOCA</name>
<dbReference type="AlphaFoldDB" id="A0A7M2XRW6"/>
<organism evidence="1 2">
    <name type="scientific">Rhodococcus pyridinivorans</name>
    <dbReference type="NCBI Taxonomy" id="103816"/>
    <lineage>
        <taxon>Bacteria</taxon>
        <taxon>Bacillati</taxon>
        <taxon>Actinomycetota</taxon>
        <taxon>Actinomycetes</taxon>
        <taxon>Mycobacteriales</taxon>
        <taxon>Nocardiaceae</taxon>
        <taxon>Rhodococcus</taxon>
    </lineage>
</organism>
<dbReference type="EMBL" id="CP063450">
    <property type="protein sequence ID" value="QOW00617.1"/>
    <property type="molecule type" value="Genomic_DNA"/>
</dbReference>
<reference evidence="1 2" key="1">
    <citation type="submission" date="2020-10" db="EMBL/GenBank/DDBJ databases">
        <title>Whole genome sequence of oil-degrading bacteria Rhodococcus pyridinivorans strain 5Ap.</title>
        <authorList>
            <person name="Akhremchuk A.E."/>
            <person name="Valentovich L.N."/>
            <person name="Charniauskaya M.I."/>
            <person name="Bukliarevich H.A."/>
            <person name="Titok M.A."/>
        </authorList>
    </citation>
    <scope>NUCLEOTIDE SEQUENCE [LARGE SCALE GENOMIC DNA]</scope>
    <source>
        <strain evidence="1 2">5Ap</strain>
    </source>
</reference>
<dbReference type="Proteomes" id="UP000593818">
    <property type="component" value="Chromosome"/>
</dbReference>
<gene>
    <name evidence="1" type="ORF">INP59_10030</name>
</gene>
<keyword evidence="2" id="KW-1185">Reference proteome</keyword>
<accession>A0A7M2XRW6</accession>
<protein>
    <submittedName>
        <fullName evidence="1">Uncharacterized protein</fullName>
    </submittedName>
</protein>
<evidence type="ECO:0000313" key="1">
    <source>
        <dbReference type="EMBL" id="QOW00617.1"/>
    </source>
</evidence>
<evidence type="ECO:0000313" key="2">
    <source>
        <dbReference type="Proteomes" id="UP000593818"/>
    </source>
</evidence>
<sequence length="210" mass="25258">MSMERAVLQYMGAFTDVQDAMQFYVYGSLEDHERAEFSKKTPTDKILQEYKRVFRNKFNVAVPQQISDIYKGAQPLRNDLAHLLEIESISGESPQREMVVIRYDNYTSTEHWHHQSKRRFTVAEQDLWHWTDKLRHCRRLMNVLDRIAGLNLEFDLSDDHLIDTSWIPWWDGRWGKPPEFGEERRAPIGRYRATTNPRRYWAPKDQWHKF</sequence>
<dbReference type="RefSeq" id="WP_193903639.1">
    <property type="nucleotide sequence ID" value="NZ_CP063450.1"/>
</dbReference>
<proteinExistence type="predicted"/>